<evidence type="ECO:0008006" key="4">
    <source>
        <dbReference type="Google" id="ProtNLM"/>
    </source>
</evidence>
<feature type="region of interest" description="Disordered" evidence="1">
    <location>
        <begin position="1"/>
        <end position="73"/>
    </location>
</feature>
<sequence length="274" mass="30904">MTSTLTSSMSFQSPRFVKLQSGPQQHQPPPRLETSGTRQRKPGFPLKPIHAAAPGSNATGGLNKGNRRGTSSPLSDVIQEFYSSLNDKDSKQLQNLIAPDCVIQDTAYYKPLDTKSTRTYFKRLTEAMGENVKFAIDEVCQGAESTVAVMWHLEWNGNIIPFTKGCSFCMFSGNGAALLIRKIHIFDESPLKPGKWALEILNVVTHLLDMFPNIAEGFLKDPEAVVQPFVKLYKFYVKPFILPFLAYYTHFWTYVAQGLTMVLHIIYNLFKRLM</sequence>
<reference evidence="3" key="2">
    <citation type="journal article" date="2015" name="Data Brief">
        <title>Shoot transcriptome of the giant reed, Arundo donax.</title>
        <authorList>
            <person name="Barrero R.A."/>
            <person name="Guerrero F.D."/>
            <person name="Moolhuijzen P."/>
            <person name="Goolsby J.A."/>
            <person name="Tidwell J."/>
            <person name="Bellgard S.E."/>
            <person name="Bellgard M.I."/>
        </authorList>
    </citation>
    <scope>NUCLEOTIDE SEQUENCE</scope>
    <source>
        <tissue evidence="3">Shoot tissue taken approximately 20 cm above the soil surface</tissue>
    </source>
</reference>
<reference evidence="3" key="1">
    <citation type="submission" date="2014-09" db="EMBL/GenBank/DDBJ databases">
        <authorList>
            <person name="Magalhaes I.L.F."/>
            <person name="Oliveira U."/>
            <person name="Santos F.R."/>
            <person name="Vidigal T.H.D.A."/>
            <person name="Brescovit A.D."/>
            <person name="Santos A.J."/>
        </authorList>
    </citation>
    <scope>NUCLEOTIDE SEQUENCE</scope>
    <source>
        <tissue evidence="3">Shoot tissue taken approximately 20 cm above the soil surface</tissue>
    </source>
</reference>
<protein>
    <recommendedName>
        <fullName evidence="4">SnoaL-like domain-containing protein</fullName>
    </recommendedName>
</protein>
<dbReference type="PANTHER" id="PTHR33698">
    <property type="entry name" value="NUCLEAR TRANSPORT FACTOR 2 (NTF2)-LIKE PROTEIN"/>
    <property type="match status" value="1"/>
</dbReference>
<dbReference type="Gene3D" id="3.10.450.50">
    <property type="match status" value="1"/>
</dbReference>
<dbReference type="InterPro" id="IPR032710">
    <property type="entry name" value="NTF2-like_dom_sf"/>
</dbReference>
<dbReference type="PANTHER" id="PTHR33698:SF1">
    <property type="entry name" value="NUCLEAR TRANSPORT FACTOR 2 (NTF2) FAMILY PROTEIN"/>
    <property type="match status" value="1"/>
</dbReference>
<dbReference type="EMBL" id="GBRH01274342">
    <property type="protein sequence ID" value="JAD23553.1"/>
    <property type="molecule type" value="Transcribed_RNA"/>
</dbReference>
<evidence type="ECO:0000313" key="3">
    <source>
        <dbReference type="EMBL" id="JAD23553.1"/>
    </source>
</evidence>
<feature type="transmembrane region" description="Helical" evidence="2">
    <location>
        <begin position="251"/>
        <end position="270"/>
    </location>
</feature>
<feature type="compositionally biased region" description="Polar residues" evidence="1">
    <location>
        <begin position="1"/>
        <end position="13"/>
    </location>
</feature>
<proteinExistence type="predicted"/>
<keyword evidence="2" id="KW-0472">Membrane</keyword>
<evidence type="ECO:0000256" key="2">
    <source>
        <dbReference type="SAM" id="Phobius"/>
    </source>
</evidence>
<organism evidence="3">
    <name type="scientific">Arundo donax</name>
    <name type="common">Giant reed</name>
    <name type="synonym">Donax arundinaceus</name>
    <dbReference type="NCBI Taxonomy" id="35708"/>
    <lineage>
        <taxon>Eukaryota</taxon>
        <taxon>Viridiplantae</taxon>
        <taxon>Streptophyta</taxon>
        <taxon>Embryophyta</taxon>
        <taxon>Tracheophyta</taxon>
        <taxon>Spermatophyta</taxon>
        <taxon>Magnoliopsida</taxon>
        <taxon>Liliopsida</taxon>
        <taxon>Poales</taxon>
        <taxon>Poaceae</taxon>
        <taxon>PACMAD clade</taxon>
        <taxon>Arundinoideae</taxon>
        <taxon>Arundineae</taxon>
        <taxon>Arundo</taxon>
    </lineage>
</organism>
<evidence type="ECO:0000256" key="1">
    <source>
        <dbReference type="SAM" id="MobiDB-lite"/>
    </source>
</evidence>
<dbReference type="AlphaFoldDB" id="A0A0A8YDB8"/>
<keyword evidence="2" id="KW-1133">Transmembrane helix</keyword>
<dbReference type="SUPFAM" id="SSF54427">
    <property type="entry name" value="NTF2-like"/>
    <property type="match status" value="1"/>
</dbReference>
<accession>A0A0A8YDB8</accession>
<name>A0A0A8YDB8_ARUDO</name>
<keyword evidence="2" id="KW-0812">Transmembrane</keyword>